<keyword evidence="2" id="KW-1003">Cell membrane</keyword>
<dbReference type="PANTHER" id="PTHR36115:SF6">
    <property type="entry name" value="PROLINE-RICH ANTIGEN HOMOLOG"/>
    <property type="match status" value="1"/>
</dbReference>
<organism evidence="9 10">
    <name type="scientific">Corynebacterium pseudodiphtheriticum</name>
    <dbReference type="NCBI Taxonomy" id="37637"/>
    <lineage>
        <taxon>Bacteria</taxon>
        <taxon>Bacillati</taxon>
        <taxon>Actinomycetota</taxon>
        <taxon>Actinomycetes</taxon>
        <taxon>Mycobacteriales</taxon>
        <taxon>Corynebacteriaceae</taxon>
        <taxon>Corynebacterium</taxon>
    </lineage>
</organism>
<accession>A0AAP4BVS8</accession>
<gene>
    <name evidence="9" type="ORF">QPX42_09375</name>
</gene>
<evidence type="ECO:0000256" key="7">
    <source>
        <dbReference type="SAM" id="Phobius"/>
    </source>
</evidence>
<dbReference type="InterPro" id="IPR016795">
    <property type="entry name" value="UCP021697"/>
</dbReference>
<comment type="subcellular location">
    <subcellularLocation>
        <location evidence="1">Cell membrane</location>
        <topology evidence="1">Multi-pass membrane protein</topology>
    </subcellularLocation>
</comment>
<reference evidence="9" key="1">
    <citation type="submission" date="2023-05" db="EMBL/GenBank/DDBJ databases">
        <title>Metabolic capabilities are highly conserved among human nasal-associated Corynebacterium species in pangenomic analyses.</title>
        <authorList>
            <person name="Tran T.H."/>
            <person name="Roberts A.Q."/>
            <person name="Escapa I.F."/>
            <person name="Gao W."/>
            <person name="Conlan S."/>
            <person name="Kong H."/>
            <person name="Segre J.A."/>
            <person name="Kelly M.S."/>
            <person name="Lemon K.P."/>
        </authorList>
    </citation>
    <scope>NUCLEOTIDE SEQUENCE</scope>
    <source>
        <strain evidence="9">KPL2773</strain>
    </source>
</reference>
<proteinExistence type="predicted"/>
<evidence type="ECO:0000256" key="1">
    <source>
        <dbReference type="ARBA" id="ARBA00004651"/>
    </source>
</evidence>
<dbReference type="AlphaFoldDB" id="A0AAP4BVS8"/>
<keyword evidence="5 7" id="KW-0472">Membrane</keyword>
<feature type="transmembrane region" description="Helical" evidence="7">
    <location>
        <begin position="49"/>
        <end position="70"/>
    </location>
</feature>
<evidence type="ECO:0000313" key="9">
    <source>
        <dbReference type="EMBL" id="MDK4307746.1"/>
    </source>
</evidence>
<dbReference type="RefSeq" id="WP_021353797.1">
    <property type="nucleotide sequence ID" value="NZ_CP051667.1"/>
</dbReference>
<evidence type="ECO:0000256" key="2">
    <source>
        <dbReference type="ARBA" id="ARBA00022475"/>
    </source>
</evidence>
<comment type="caution">
    <text evidence="9">The sequence shown here is derived from an EMBL/GenBank/DDBJ whole genome shotgun (WGS) entry which is preliminary data.</text>
</comment>
<dbReference type="EMBL" id="JASNVH010000015">
    <property type="protein sequence ID" value="MDK4307746.1"/>
    <property type="molecule type" value="Genomic_DNA"/>
</dbReference>
<dbReference type="GO" id="GO:0005886">
    <property type="term" value="C:plasma membrane"/>
    <property type="evidence" value="ECO:0007669"/>
    <property type="project" value="UniProtKB-SubCell"/>
</dbReference>
<keyword evidence="3 7" id="KW-0812">Transmembrane</keyword>
<evidence type="ECO:0000259" key="8">
    <source>
        <dbReference type="Pfam" id="PF06271"/>
    </source>
</evidence>
<dbReference type="InterPro" id="IPR051791">
    <property type="entry name" value="Pra-immunoreactive"/>
</dbReference>
<protein>
    <submittedName>
        <fullName evidence="9">RDD family protein</fullName>
    </submittedName>
</protein>
<sequence>MAERKRSWLDGPAIPGENEDPNAPSRWPGEKLGMPQHGRGSMAPVGKRALAVLIDWFVALALAFGLRYGLGLGDVSQGATTTWNYVLWIVMGIVCGWLFARTPGMMLLGMGVARVDAEERVGLWRAVVRTLLTACFFPAVMVDSDGRGMHDRATGTTVIRTN</sequence>
<feature type="domain" description="RDD" evidence="8">
    <location>
        <begin position="43"/>
        <end position="154"/>
    </location>
</feature>
<feature type="region of interest" description="Disordered" evidence="6">
    <location>
        <begin position="1"/>
        <end position="40"/>
    </location>
</feature>
<dbReference type="PIRSF" id="PIRSF021697">
    <property type="entry name" value="UCP021697"/>
    <property type="match status" value="1"/>
</dbReference>
<dbReference type="Pfam" id="PF06271">
    <property type="entry name" value="RDD"/>
    <property type="match status" value="1"/>
</dbReference>
<evidence type="ECO:0000256" key="6">
    <source>
        <dbReference type="SAM" id="MobiDB-lite"/>
    </source>
</evidence>
<keyword evidence="4 7" id="KW-1133">Transmembrane helix</keyword>
<dbReference type="InterPro" id="IPR010432">
    <property type="entry name" value="RDD"/>
</dbReference>
<evidence type="ECO:0000256" key="4">
    <source>
        <dbReference type="ARBA" id="ARBA00022989"/>
    </source>
</evidence>
<dbReference type="Proteomes" id="UP001224412">
    <property type="component" value="Unassembled WGS sequence"/>
</dbReference>
<evidence type="ECO:0000313" key="10">
    <source>
        <dbReference type="Proteomes" id="UP001224412"/>
    </source>
</evidence>
<name>A0AAP4BVS8_9CORY</name>
<dbReference type="PANTHER" id="PTHR36115">
    <property type="entry name" value="PROLINE-RICH ANTIGEN HOMOLOG-RELATED"/>
    <property type="match status" value="1"/>
</dbReference>
<feature type="transmembrane region" description="Helical" evidence="7">
    <location>
        <begin position="82"/>
        <end position="100"/>
    </location>
</feature>
<evidence type="ECO:0000256" key="5">
    <source>
        <dbReference type="ARBA" id="ARBA00023136"/>
    </source>
</evidence>
<evidence type="ECO:0000256" key="3">
    <source>
        <dbReference type="ARBA" id="ARBA00022692"/>
    </source>
</evidence>